<feature type="compositionally biased region" description="Basic residues" evidence="1">
    <location>
        <begin position="135"/>
        <end position="147"/>
    </location>
</feature>
<protein>
    <submittedName>
        <fullName evidence="2">Uncharacterized protein</fullName>
    </submittedName>
</protein>
<feature type="compositionally biased region" description="Low complexity" evidence="1">
    <location>
        <begin position="84"/>
        <end position="112"/>
    </location>
</feature>
<comment type="caution">
    <text evidence="2">The sequence shown here is derived from an EMBL/GenBank/DDBJ whole genome shotgun (WGS) entry which is preliminary data.</text>
</comment>
<feature type="region of interest" description="Disordered" evidence="1">
    <location>
        <begin position="84"/>
        <end position="167"/>
    </location>
</feature>
<dbReference type="EMBL" id="JADXDR010000147">
    <property type="protein sequence ID" value="KAI7837612.1"/>
    <property type="molecule type" value="Genomic_DNA"/>
</dbReference>
<accession>A0AAD5DH65</accession>
<sequence length="254" mass="26712">MLGGAGWGPHTDLYFASAALQAPIAAASPPPALALEDIEPFGLGLPLGLGSLDEQSLALGDHWWSDILSDGIEQHFAGIGLSAASAPGAAPEPAAQPAGDAAATPAGATPEPHSVRIRQHVAPSRPRYEGQLHTTSRRPAARTQRQRRGPEPAGEPAADTAGAPLEPAIGAPAFRSIQQRPSAVARVVGNGHKGRATKSEAFPWKDARKRMRQLKAMWKAGQLTQAAVAAILRREFNNDRVTHGTVSRRFAKMP</sequence>
<evidence type="ECO:0000256" key="1">
    <source>
        <dbReference type="SAM" id="MobiDB-lite"/>
    </source>
</evidence>
<name>A0AAD5DH65_9CHLO</name>
<evidence type="ECO:0000313" key="2">
    <source>
        <dbReference type="EMBL" id="KAI7837612.1"/>
    </source>
</evidence>
<organism evidence="2 3">
    <name type="scientific">Chlorella ohadii</name>
    <dbReference type="NCBI Taxonomy" id="2649997"/>
    <lineage>
        <taxon>Eukaryota</taxon>
        <taxon>Viridiplantae</taxon>
        <taxon>Chlorophyta</taxon>
        <taxon>core chlorophytes</taxon>
        <taxon>Trebouxiophyceae</taxon>
        <taxon>Chlorellales</taxon>
        <taxon>Chlorellaceae</taxon>
        <taxon>Chlorella clade</taxon>
        <taxon>Chlorella</taxon>
    </lineage>
</organism>
<keyword evidence="3" id="KW-1185">Reference proteome</keyword>
<proteinExistence type="predicted"/>
<evidence type="ECO:0000313" key="3">
    <source>
        <dbReference type="Proteomes" id="UP001205105"/>
    </source>
</evidence>
<reference evidence="2" key="1">
    <citation type="submission" date="2020-11" db="EMBL/GenBank/DDBJ databases">
        <title>Chlorella ohadii genome sequencing and assembly.</title>
        <authorList>
            <person name="Murik O."/>
            <person name="Treves H."/>
            <person name="Kedem I."/>
            <person name="Shotland Y."/>
            <person name="Kaplan A."/>
        </authorList>
    </citation>
    <scope>NUCLEOTIDE SEQUENCE</scope>
    <source>
        <strain evidence="2">1</strain>
    </source>
</reference>
<gene>
    <name evidence="2" type="ORF">COHA_008538</name>
</gene>
<dbReference type="Proteomes" id="UP001205105">
    <property type="component" value="Unassembled WGS sequence"/>
</dbReference>
<dbReference type="AlphaFoldDB" id="A0AAD5DH65"/>